<dbReference type="AlphaFoldDB" id="A0A421BC03"/>
<protein>
    <submittedName>
        <fullName evidence="1">FxLD family lantipeptide</fullName>
    </submittedName>
</protein>
<keyword evidence="2" id="KW-1185">Reference proteome</keyword>
<reference evidence="1 2" key="1">
    <citation type="submission" date="2018-10" db="EMBL/GenBank/DDBJ databases">
        <title>Genomic Encyclopedia of Archaeal and Bacterial Type Strains, Phase II (KMG-II): from individual species to whole genera.</title>
        <authorList>
            <person name="Goeker M."/>
        </authorList>
    </citation>
    <scope>NUCLEOTIDE SEQUENCE [LARGE SCALE GENOMIC DNA]</scope>
    <source>
        <strain evidence="1 2">DSM 45657</strain>
    </source>
</reference>
<dbReference type="NCBIfam" id="TIGR04363">
    <property type="entry name" value="LD_lanti_pre"/>
    <property type="match status" value="1"/>
</dbReference>
<gene>
    <name evidence="1" type="ORF">CLV68_2450</name>
</gene>
<organism evidence="1 2">
    <name type="scientific">Actinokineospora cianjurensis</name>
    <dbReference type="NCBI Taxonomy" id="585224"/>
    <lineage>
        <taxon>Bacteria</taxon>
        <taxon>Bacillati</taxon>
        <taxon>Actinomycetota</taxon>
        <taxon>Actinomycetes</taxon>
        <taxon>Pseudonocardiales</taxon>
        <taxon>Pseudonocardiaceae</taxon>
        <taxon>Actinokineospora</taxon>
    </lineage>
</organism>
<proteinExistence type="predicted"/>
<name>A0A421BC03_9PSEU</name>
<accession>A0A421BC03</accession>
<evidence type="ECO:0000313" key="1">
    <source>
        <dbReference type="EMBL" id="RLK61905.1"/>
    </source>
</evidence>
<dbReference type="Proteomes" id="UP000282454">
    <property type="component" value="Unassembled WGS sequence"/>
</dbReference>
<dbReference type="RefSeq" id="WP_121390475.1">
    <property type="nucleotide sequence ID" value="NZ_RCDD01000001.1"/>
</dbReference>
<evidence type="ECO:0000313" key="2">
    <source>
        <dbReference type="Proteomes" id="UP000282454"/>
    </source>
</evidence>
<sequence length="44" mass="4337">MIATLDEFALDVQIVSDSPAGEPAACATDDGCASTCASSCVSNV</sequence>
<comment type="caution">
    <text evidence="1">The sequence shown here is derived from an EMBL/GenBank/DDBJ whole genome shotgun (WGS) entry which is preliminary data.</text>
</comment>
<dbReference type="InterPro" id="IPR027575">
    <property type="entry name" value="LD_lanti_pre"/>
</dbReference>
<dbReference type="EMBL" id="RCDD01000001">
    <property type="protein sequence ID" value="RLK61905.1"/>
    <property type="molecule type" value="Genomic_DNA"/>
</dbReference>